<dbReference type="EMBL" id="VCEB01000005">
    <property type="protein sequence ID" value="KAB0376356.1"/>
    <property type="molecule type" value="Genomic_DNA"/>
</dbReference>
<reference evidence="5 6" key="1">
    <citation type="submission" date="2019-06" db="EMBL/GenBank/DDBJ databases">
        <title>Discovery of a novel chromosome fission-fusion reversal in muntjac.</title>
        <authorList>
            <person name="Mudd A.B."/>
            <person name="Bredeson J.V."/>
            <person name="Baum R."/>
            <person name="Hockemeyer D."/>
            <person name="Rokhsar D.S."/>
        </authorList>
    </citation>
    <scope>NUCLEOTIDE SEQUENCE [LARGE SCALE GENOMIC DNA]</scope>
    <source>
        <strain evidence="5">UCam_UCB_Mr</strain>
        <tissue evidence="5">Fibroblast cell line</tissue>
    </source>
</reference>
<keyword evidence="4" id="KW-0472">Membrane</keyword>
<keyword evidence="2" id="KW-0812">Transmembrane</keyword>
<name>A0A5N3XT75_MUNRE</name>
<comment type="caution">
    <text evidence="5">The sequence shown here is derived from an EMBL/GenBank/DDBJ whole genome shotgun (WGS) entry which is preliminary data.</text>
</comment>
<dbReference type="PANTHER" id="PTHR21389">
    <property type="entry name" value="P53 INDUCED PROTEIN"/>
    <property type="match status" value="1"/>
</dbReference>
<dbReference type="GO" id="GO:0016020">
    <property type="term" value="C:membrane"/>
    <property type="evidence" value="ECO:0007669"/>
    <property type="project" value="UniProtKB-SubCell"/>
</dbReference>
<dbReference type="GO" id="GO:0016236">
    <property type="term" value="P:macroautophagy"/>
    <property type="evidence" value="ECO:0007669"/>
    <property type="project" value="TreeGrafter"/>
</dbReference>
<dbReference type="Proteomes" id="UP000326062">
    <property type="component" value="Chromosome 5"/>
</dbReference>
<comment type="subcellular location">
    <subcellularLocation>
        <location evidence="1">Membrane</location>
        <topology evidence="1">Multi-pass membrane protein</topology>
    </subcellularLocation>
</comment>
<proteinExistence type="predicted"/>
<evidence type="ECO:0000313" key="5">
    <source>
        <dbReference type="EMBL" id="KAB0376356.1"/>
    </source>
</evidence>
<evidence type="ECO:0000313" key="6">
    <source>
        <dbReference type="Proteomes" id="UP000326062"/>
    </source>
</evidence>
<keyword evidence="6" id="KW-1185">Reference proteome</keyword>
<dbReference type="PANTHER" id="PTHR21389:SF0">
    <property type="entry name" value="ETOPOSIDE-INDUCED PROTEIN 2.4 HOMOLOG"/>
    <property type="match status" value="1"/>
</dbReference>
<organism evidence="5 6">
    <name type="scientific">Muntiacus reevesi</name>
    <name type="common">Reeves' muntjac</name>
    <name type="synonym">Cervus reevesi</name>
    <dbReference type="NCBI Taxonomy" id="9886"/>
    <lineage>
        <taxon>Eukaryota</taxon>
        <taxon>Metazoa</taxon>
        <taxon>Chordata</taxon>
        <taxon>Craniata</taxon>
        <taxon>Vertebrata</taxon>
        <taxon>Euteleostomi</taxon>
        <taxon>Mammalia</taxon>
        <taxon>Eutheria</taxon>
        <taxon>Laurasiatheria</taxon>
        <taxon>Artiodactyla</taxon>
        <taxon>Ruminantia</taxon>
        <taxon>Pecora</taxon>
        <taxon>Cervidae</taxon>
        <taxon>Muntiacinae</taxon>
        <taxon>Muntiacus</taxon>
    </lineage>
</organism>
<sequence length="121" mass="13566">QTFPRDIARGIKNAIWGVCTLSKLDARNQQKREAASEKGELFDAVWVLPLSVFSKVLSAIWFQDTADLALELLPRRPPPFPGIADTLFNLLLEALFLVQKSKCAYPAKHSFSRCASSPWFS</sequence>
<dbReference type="GO" id="GO:0005783">
    <property type="term" value="C:endoplasmic reticulum"/>
    <property type="evidence" value="ECO:0007669"/>
    <property type="project" value="TreeGrafter"/>
</dbReference>
<protein>
    <submittedName>
        <fullName evidence="5">Uncharacterized protein</fullName>
    </submittedName>
</protein>
<evidence type="ECO:0000256" key="3">
    <source>
        <dbReference type="ARBA" id="ARBA00022989"/>
    </source>
</evidence>
<dbReference type="AlphaFoldDB" id="A0A5N3XT75"/>
<gene>
    <name evidence="5" type="ORF">FD755_010800</name>
</gene>
<evidence type="ECO:0000256" key="4">
    <source>
        <dbReference type="ARBA" id="ARBA00023136"/>
    </source>
</evidence>
<evidence type="ECO:0000256" key="1">
    <source>
        <dbReference type="ARBA" id="ARBA00004141"/>
    </source>
</evidence>
<keyword evidence="3" id="KW-1133">Transmembrane helix</keyword>
<feature type="non-terminal residue" evidence="5">
    <location>
        <position position="1"/>
    </location>
</feature>
<accession>A0A5N3XT75</accession>
<evidence type="ECO:0000256" key="2">
    <source>
        <dbReference type="ARBA" id="ARBA00022692"/>
    </source>
</evidence>